<dbReference type="Pfam" id="PF00580">
    <property type="entry name" value="UvrD-helicase"/>
    <property type="match status" value="1"/>
</dbReference>
<evidence type="ECO:0000256" key="10">
    <source>
        <dbReference type="ARBA" id="ARBA00034923"/>
    </source>
</evidence>
<dbReference type="EMBL" id="JAPFQN010000010">
    <property type="protein sequence ID" value="MCX2745428.1"/>
    <property type="molecule type" value="Genomic_DNA"/>
</dbReference>
<dbReference type="CDD" id="cd17932">
    <property type="entry name" value="DEXQc_UvrD"/>
    <property type="match status" value="1"/>
</dbReference>
<dbReference type="Proteomes" id="UP001209885">
    <property type="component" value="Unassembled WGS sequence"/>
</dbReference>
<evidence type="ECO:0000259" key="13">
    <source>
        <dbReference type="PROSITE" id="PS51198"/>
    </source>
</evidence>
<proteinExistence type="inferred from homology"/>
<dbReference type="InterPro" id="IPR027417">
    <property type="entry name" value="P-loop_NTPase"/>
</dbReference>
<protein>
    <recommendedName>
        <fullName evidence="9">DNA 3'-5' helicase</fullName>
        <ecNumber evidence="9">5.6.2.4</ecNumber>
    </recommendedName>
    <alternativeName>
        <fullName evidence="10">DNA 3'-5' helicase II</fullName>
    </alternativeName>
</protein>
<dbReference type="InterPro" id="IPR014017">
    <property type="entry name" value="DNA_helicase_UvrD-like_C"/>
</dbReference>
<dbReference type="EC" id="5.6.2.4" evidence="9"/>
<comment type="similarity">
    <text evidence="1">Belongs to the helicase family. UvrD subfamily.</text>
</comment>
<organism evidence="14 15">
    <name type="scientific">Mangrovivirga halotolerans</name>
    <dbReference type="NCBI Taxonomy" id="2993936"/>
    <lineage>
        <taxon>Bacteria</taxon>
        <taxon>Pseudomonadati</taxon>
        <taxon>Bacteroidota</taxon>
        <taxon>Cytophagia</taxon>
        <taxon>Cytophagales</taxon>
        <taxon>Mangrovivirgaceae</taxon>
        <taxon>Mangrovivirga</taxon>
    </lineage>
</organism>
<keyword evidence="7" id="KW-0413">Isomerase</keyword>
<reference evidence="14 15" key="1">
    <citation type="submission" date="2022-11" db="EMBL/GenBank/DDBJ databases">
        <title>The characterization of three novel Bacteroidetes species and genomic analysis of their roles in tidal elemental geochemical cycles.</title>
        <authorList>
            <person name="Ma K."/>
        </authorList>
    </citation>
    <scope>NUCLEOTIDE SEQUENCE [LARGE SCALE GENOMIC DNA]</scope>
    <source>
        <strain evidence="14 15">M17</strain>
    </source>
</reference>
<dbReference type="InterPro" id="IPR013986">
    <property type="entry name" value="DExx_box_DNA_helicase_dom_sf"/>
</dbReference>
<dbReference type="PANTHER" id="PTHR11070">
    <property type="entry name" value="UVRD / RECB / PCRA DNA HELICASE FAMILY MEMBER"/>
    <property type="match status" value="1"/>
</dbReference>
<dbReference type="RefSeq" id="WP_266058006.1">
    <property type="nucleotide sequence ID" value="NZ_JAPFQN010000010.1"/>
</dbReference>
<evidence type="ECO:0000313" key="15">
    <source>
        <dbReference type="Proteomes" id="UP001209885"/>
    </source>
</evidence>
<name>A0ABT3RUX3_9BACT</name>
<evidence type="ECO:0000256" key="11">
    <source>
        <dbReference type="ARBA" id="ARBA00048988"/>
    </source>
</evidence>
<keyword evidence="5 12" id="KW-0067">ATP-binding</keyword>
<dbReference type="PROSITE" id="PS51198">
    <property type="entry name" value="UVRD_HELICASE_ATP_BIND"/>
    <property type="match status" value="1"/>
</dbReference>
<feature type="binding site" evidence="12">
    <location>
        <begin position="27"/>
        <end position="34"/>
    </location>
    <ligand>
        <name>ATP</name>
        <dbReference type="ChEBI" id="CHEBI:30616"/>
    </ligand>
</feature>
<keyword evidence="4 12" id="KW-0347">Helicase</keyword>
<keyword evidence="15" id="KW-1185">Reference proteome</keyword>
<dbReference type="PANTHER" id="PTHR11070:SF2">
    <property type="entry name" value="ATP-DEPENDENT DNA HELICASE SRS2"/>
    <property type="match status" value="1"/>
</dbReference>
<comment type="catalytic activity">
    <reaction evidence="11">
        <text>ATP + H2O = ADP + phosphate + H(+)</text>
        <dbReference type="Rhea" id="RHEA:13065"/>
        <dbReference type="ChEBI" id="CHEBI:15377"/>
        <dbReference type="ChEBI" id="CHEBI:15378"/>
        <dbReference type="ChEBI" id="CHEBI:30616"/>
        <dbReference type="ChEBI" id="CHEBI:43474"/>
        <dbReference type="ChEBI" id="CHEBI:456216"/>
        <dbReference type="EC" id="5.6.2.4"/>
    </reaction>
</comment>
<evidence type="ECO:0000256" key="1">
    <source>
        <dbReference type="ARBA" id="ARBA00009922"/>
    </source>
</evidence>
<evidence type="ECO:0000256" key="8">
    <source>
        <dbReference type="ARBA" id="ARBA00034617"/>
    </source>
</evidence>
<feature type="domain" description="UvrD-like helicase ATP-binding" evidence="13">
    <location>
        <begin position="6"/>
        <end position="281"/>
    </location>
</feature>
<evidence type="ECO:0000256" key="2">
    <source>
        <dbReference type="ARBA" id="ARBA00022741"/>
    </source>
</evidence>
<dbReference type="InterPro" id="IPR014016">
    <property type="entry name" value="UvrD-like_ATP-bd"/>
</dbReference>
<evidence type="ECO:0000256" key="4">
    <source>
        <dbReference type="ARBA" id="ARBA00022806"/>
    </source>
</evidence>
<gene>
    <name evidence="14" type="ORF">OO013_16230</name>
</gene>
<keyword evidence="6" id="KW-0238">DNA-binding</keyword>
<evidence type="ECO:0000256" key="3">
    <source>
        <dbReference type="ARBA" id="ARBA00022801"/>
    </source>
</evidence>
<dbReference type="InterPro" id="IPR000212">
    <property type="entry name" value="DNA_helicase_UvrD/REP"/>
</dbReference>
<evidence type="ECO:0000256" key="12">
    <source>
        <dbReference type="PROSITE-ProRule" id="PRU00560"/>
    </source>
</evidence>
<comment type="caution">
    <text evidence="14">The sequence shown here is derived from an EMBL/GenBank/DDBJ whole genome shotgun (WGS) entry which is preliminary data.</text>
</comment>
<dbReference type="Gene3D" id="1.10.10.160">
    <property type="match status" value="1"/>
</dbReference>
<keyword evidence="2 12" id="KW-0547">Nucleotide-binding</keyword>
<evidence type="ECO:0000256" key="7">
    <source>
        <dbReference type="ARBA" id="ARBA00023235"/>
    </source>
</evidence>
<keyword evidence="3 12" id="KW-0378">Hydrolase</keyword>
<comment type="catalytic activity">
    <reaction evidence="8">
        <text>Couples ATP hydrolysis with the unwinding of duplex DNA by translocating in the 3'-5' direction.</text>
        <dbReference type="EC" id="5.6.2.4"/>
    </reaction>
</comment>
<sequence length="601" mass="70088">MFVWDKGDLNNEQEQAVIQPESLLLVACPGSGKTRTLTFKIAYELSRLRTNKEFIIAITYTNSAADEIRDRVELLGVNTEQLWIGTIHSFCLEWILKPYHLYLDRLKNGFRIINSYESEEILSELCKPYKNQKITYWDCGIIAKPDNYYLTCLDSSKHNSLKKIIGQYFKILENNNQIDFEQILFLSHDLLRKKPVITKILSNLFPFILIDEYQDTKEIQYHIISYILKASNGSSKILIVGDPNQSIYKSLGGYPIEKKELEDLLGFELIQNNLTKNYRSSERVIEYFEHFKTFENEITSHSPNKDYPSKITFNSNISVDELIDEISKLILFNVNEEGIQPNEICIVAPQWIHLASITRQLMIKMPDFSFDGPGMAPFSRDIENFWYKLSRIILTEPSPYMYVRRLRWSKEILNDLELAGIDVDKLNSKHFLKICNSIEINENDGLAYLEKVFHEVCNQLSIDIKRHPALLEHHNSFFESSRKRIERLIKEGNPFIGEVSNFRKVFKQREGITVSTIHGVKGEEYDTMIGFALLDDYVPHFNDNDGEENSKKLLYVLASRARKNLHLISEKFRSVHSYHAPEGKTPTPHLTKYEYEYDILK</sequence>
<accession>A0ABT3RUX3</accession>
<evidence type="ECO:0000313" key="14">
    <source>
        <dbReference type="EMBL" id="MCX2745428.1"/>
    </source>
</evidence>
<evidence type="ECO:0000256" key="5">
    <source>
        <dbReference type="ARBA" id="ARBA00022840"/>
    </source>
</evidence>
<evidence type="ECO:0000256" key="9">
    <source>
        <dbReference type="ARBA" id="ARBA00034808"/>
    </source>
</evidence>
<evidence type="ECO:0000256" key="6">
    <source>
        <dbReference type="ARBA" id="ARBA00023125"/>
    </source>
</evidence>
<dbReference type="Gene3D" id="3.40.50.300">
    <property type="entry name" value="P-loop containing nucleotide triphosphate hydrolases"/>
    <property type="match status" value="2"/>
</dbReference>
<dbReference type="SUPFAM" id="SSF52540">
    <property type="entry name" value="P-loop containing nucleoside triphosphate hydrolases"/>
    <property type="match status" value="1"/>
</dbReference>
<dbReference type="Pfam" id="PF13361">
    <property type="entry name" value="UvrD_C"/>
    <property type="match status" value="1"/>
</dbReference>
<dbReference type="GO" id="GO:0004386">
    <property type="term" value="F:helicase activity"/>
    <property type="evidence" value="ECO:0007669"/>
    <property type="project" value="UniProtKB-KW"/>
</dbReference>